<dbReference type="PANTHER" id="PTHR13794:SF58">
    <property type="entry name" value="MITOCHONDRIAL ENOLASE SUPERFAMILY MEMBER 1"/>
    <property type="match status" value="1"/>
</dbReference>
<dbReference type="SUPFAM" id="SSF54826">
    <property type="entry name" value="Enolase N-terminal domain-like"/>
    <property type="match status" value="1"/>
</dbReference>
<dbReference type="InterPro" id="IPR013342">
    <property type="entry name" value="Mandelate_racemase_C"/>
</dbReference>
<keyword evidence="6" id="KW-1185">Reference proteome</keyword>
<evidence type="ECO:0000313" key="6">
    <source>
        <dbReference type="Proteomes" id="UP001172083"/>
    </source>
</evidence>
<dbReference type="PANTHER" id="PTHR13794">
    <property type="entry name" value="ENOLASE SUPERFAMILY, MANDELATE RACEMASE"/>
    <property type="match status" value="1"/>
</dbReference>
<protein>
    <submittedName>
        <fullName evidence="5">Mandelate racemase/muconate lactonizing enzyme family protein</fullName>
    </submittedName>
</protein>
<dbReference type="InterPro" id="IPR036849">
    <property type="entry name" value="Enolase-like_C_sf"/>
</dbReference>
<evidence type="ECO:0000256" key="1">
    <source>
        <dbReference type="ARBA" id="ARBA00001946"/>
    </source>
</evidence>
<dbReference type="CDD" id="cd03316">
    <property type="entry name" value="MR_like"/>
    <property type="match status" value="1"/>
</dbReference>
<comment type="caution">
    <text evidence="5">The sequence shown here is derived from an EMBL/GenBank/DDBJ whole genome shotgun (WGS) entry which is preliminary data.</text>
</comment>
<keyword evidence="3" id="KW-0460">Magnesium</keyword>
<comment type="cofactor">
    <cofactor evidence="1">
        <name>Mg(2+)</name>
        <dbReference type="ChEBI" id="CHEBI:18420"/>
    </cofactor>
</comment>
<keyword evidence="2" id="KW-0479">Metal-binding</keyword>
<name>A0ABT8LFW7_9BACT</name>
<dbReference type="RefSeq" id="WP_346760594.1">
    <property type="nucleotide sequence ID" value="NZ_JAUJEB010000006.1"/>
</dbReference>
<dbReference type="InterPro" id="IPR013341">
    <property type="entry name" value="Mandelate_racemase_N_dom"/>
</dbReference>
<evidence type="ECO:0000256" key="2">
    <source>
        <dbReference type="ARBA" id="ARBA00022723"/>
    </source>
</evidence>
<dbReference type="Proteomes" id="UP001172083">
    <property type="component" value="Unassembled WGS sequence"/>
</dbReference>
<evidence type="ECO:0000259" key="4">
    <source>
        <dbReference type="SMART" id="SM00922"/>
    </source>
</evidence>
<evidence type="ECO:0000256" key="3">
    <source>
        <dbReference type="ARBA" id="ARBA00022842"/>
    </source>
</evidence>
<organism evidence="5 6">
    <name type="scientific">Agaribacillus aureus</name>
    <dbReference type="NCBI Taxonomy" id="3051825"/>
    <lineage>
        <taxon>Bacteria</taxon>
        <taxon>Pseudomonadati</taxon>
        <taxon>Bacteroidota</taxon>
        <taxon>Cytophagia</taxon>
        <taxon>Cytophagales</taxon>
        <taxon>Splendidivirgaceae</taxon>
        <taxon>Agaribacillus</taxon>
    </lineage>
</organism>
<dbReference type="Gene3D" id="3.30.390.10">
    <property type="entry name" value="Enolase-like, N-terminal domain"/>
    <property type="match status" value="1"/>
</dbReference>
<dbReference type="SUPFAM" id="SSF51604">
    <property type="entry name" value="Enolase C-terminal domain-like"/>
    <property type="match status" value="1"/>
</dbReference>
<proteinExistence type="predicted"/>
<dbReference type="InterPro" id="IPR029017">
    <property type="entry name" value="Enolase-like_N"/>
</dbReference>
<dbReference type="SMART" id="SM00922">
    <property type="entry name" value="MR_MLE"/>
    <property type="match status" value="1"/>
</dbReference>
<accession>A0ABT8LFW7</accession>
<dbReference type="SFLD" id="SFLDG00179">
    <property type="entry name" value="mandelate_racemase"/>
    <property type="match status" value="1"/>
</dbReference>
<gene>
    <name evidence="5" type="ORF">QQ020_24470</name>
</gene>
<feature type="domain" description="Mandelate racemase/muconate lactonizing enzyme C-terminal" evidence="4">
    <location>
        <begin position="177"/>
        <end position="282"/>
    </location>
</feature>
<reference evidence="5" key="1">
    <citation type="submission" date="2023-06" db="EMBL/GenBank/DDBJ databases">
        <title>Genomic of Agaribacillus aureum.</title>
        <authorList>
            <person name="Wang G."/>
        </authorList>
    </citation>
    <scope>NUCLEOTIDE SEQUENCE</scope>
    <source>
        <strain evidence="5">BMA12</strain>
    </source>
</reference>
<dbReference type="InterPro" id="IPR029065">
    <property type="entry name" value="Enolase_C-like"/>
</dbReference>
<dbReference type="InterPro" id="IPR046945">
    <property type="entry name" value="RHMD-like"/>
</dbReference>
<dbReference type="SFLD" id="SFLDS00001">
    <property type="entry name" value="Enolase"/>
    <property type="match status" value="1"/>
</dbReference>
<dbReference type="Pfam" id="PF02746">
    <property type="entry name" value="MR_MLE_N"/>
    <property type="match status" value="1"/>
</dbReference>
<dbReference type="Pfam" id="PF13378">
    <property type="entry name" value="MR_MLE_C"/>
    <property type="match status" value="1"/>
</dbReference>
<evidence type="ECO:0000313" key="5">
    <source>
        <dbReference type="EMBL" id="MDN5215256.1"/>
    </source>
</evidence>
<sequence>MKRRRFIQKSLIASSATTGLLTQSLRAASGFRIGQQPVIPNLKKKITSQVMIRSVELLKVANNYFIVTTSNDGVKGISRANSRLENMTTMFKNQVAPCFVNKDAREIERLLEEVYTFQRNYKYAGMSLWNCVAHIEISILDLLGRVAESPVNKLIADQVIREEIPVYMSSTERGTTAEEEVDWVGKVIEETGAKAAKMKVGGRMSNNKDAYPGRSEDLIKLARQTWGDDFVLYFDSNGSYDVPKAIEVGRLLQDYNVAFYEEPVPWEDFYGTKQVADALDITVAGGEQDHSTPKWEWMINNRALDLVQPDIMYNGGMIRTIKVARMAEAAGIDATLHSPKNDALASYMLHFASITKNLGPYQEFRAKPPKDESFYTPKLRVRQGKIGVPDGVGFGMEFDPDYLKKGKVI</sequence>
<dbReference type="EMBL" id="JAUJEB010000006">
    <property type="protein sequence ID" value="MDN5215256.1"/>
    <property type="molecule type" value="Genomic_DNA"/>
</dbReference>
<dbReference type="Gene3D" id="3.20.20.120">
    <property type="entry name" value="Enolase-like C-terminal domain"/>
    <property type="match status" value="1"/>
</dbReference>